<protein>
    <recommendedName>
        <fullName evidence="1">Microcystinase C</fullName>
        <shortName evidence="1">MlrC</shortName>
    </recommendedName>
</protein>
<dbReference type="GO" id="GO:0006508">
    <property type="term" value="P:proteolysis"/>
    <property type="evidence" value="ECO:0007669"/>
    <property type="project" value="UniProtKB-KW"/>
</dbReference>
<dbReference type="InterPro" id="IPR009197">
    <property type="entry name" value="MlrC"/>
</dbReference>
<dbReference type="GO" id="GO:0046872">
    <property type="term" value="F:metal ion binding"/>
    <property type="evidence" value="ECO:0007669"/>
    <property type="project" value="UniProtKB-KW"/>
</dbReference>
<gene>
    <name evidence="4" type="ORF">DFR41_101153</name>
</gene>
<evidence type="ECO:0000256" key="1">
    <source>
        <dbReference type="PIRNR" id="PIRNR012702"/>
    </source>
</evidence>
<accession>A0A370FLJ7</accession>
<evidence type="ECO:0000313" key="4">
    <source>
        <dbReference type="EMBL" id="RDI28400.1"/>
    </source>
</evidence>
<evidence type="ECO:0000259" key="2">
    <source>
        <dbReference type="Pfam" id="PF07171"/>
    </source>
</evidence>
<organism evidence="4 5">
    <name type="scientific">Pseudacidovorax intermedius</name>
    <dbReference type="NCBI Taxonomy" id="433924"/>
    <lineage>
        <taxon>Bacteria</taxon>
        <taxon>Pseudomonadati</taxon>
        <taxon>Pseudomonadota</taxon>
        <taxon>Betaproteobacteria</taxon>
        <taxon>Burkholderiales</taxon>
        <taxon>Comamonadaceae</taxon>
        <taxon>Pseudacidovorax</taxon>
    </lineage>
</organism>
<dbReference type="OrthoDB" id="5288421at2"/>
<comment type="cofactor">
    <cofactor evidence="1">
        <name>Zn(2+)</name>
        <dbReference type="ChEBI" id="CHEBI:29105"/>
    </cofactor>
    <text evidence="1">Binds 1 zinc ion per subunit.</text>
</comment>
<reference evidence="4 5" key="1">
    <citation type="submission" date="2018-07" db="EMBL/GenBank/DDBJ databases">
        <title>Genomic Encyclopedia of Type Strains, Phase IV (KMG-IV): sequencing the most valuable type-strain genomes for metagenomic binning, comparative biology and taxonomic classification.</title>
        <authorList>
            <person name="Goeker M."/>
        </authorList>
    </citation>
    <scope>NUCLEOTIDE SEQUENCE [LARGE SCALE GENOMIC DNA]</scope>
    <source>
        <strain evidence="4 5">DSM 21352</strain>
    </source>
</reference>
<proteinExistence type="inferred from homology"/>
<keyword evidence="1" id="KW-0479">Metal-binding</keyword>
<keyword evidence="1" id="KW-0645">Protease</keyword>
<keyword evidence="1" id="KW-0482">Metalloprotease</keyword>
<dbReference type="AlphaFoldDB" id="A0A370FLJ7"/>
<dbReference type="GO" id="GO:0008237">
    <property type="term" value="F:metallopeptidase activity"/>
    <property type="evidence" value="ECO:0007669"/>
    <property type="project" value="UniProtKB-KW"/>
</dbReference>
<feature type="domain" description="Microcystin LR degradation protein MlrC C-terminal" evidence="2">
    <location>
        <begin position="305"/>
        <end position="490"/>
    </location>
</feature>
<dbReference type="RefSeq" id="WP_114801363.1">
    <property type="nucleotide sequence ID" value="NZ_QQAV01000001.1"/>
</dbReference>
<dbReference type="PIRSF" id="PIRSF012702">
    <property type="entry name" value="UCP012702"/>
    <property type="match status" value="1"/>
</dbReference>
<keyword evidence="1" id="KW-0378">Hydrolase</keyword>
<feature type="domain" description="Microcystin LR degradation protein MlrC N-terminal" evidence="3">
    <location>
        <begin position="3"/>
        <end position="293"/>
    </location>
</feature>
<comment type="similarity">
    <text evidence="1">Belongs to the peptidase M81 family.</text>
</comment>
<dbReference type="Proteomes" id="UP000255265">
    <property type="component" value="Unassembled WGS sequence"/>
</dbReference>
<dbReference type="EMBL" id="QQAV01000001">
    <property type="protein sequence ID" value="RDI28400.1"/>
    <property type="molecule type" value="Genomic_DNA"/>
</dbReference>
<comment type="caution">
    <text evidence="4">The sequence shown here is derived from an EMBL/GenBank/DDBJ whole genome shotgun (WGS) entry which is preliminary data.</text>
</comment>
<keyword evidence="5" id="KW-1185">Reference proteome</keyword>
<evidence type="ECO:0000313" key="5">
    <source>
        <dbReference type="Proteomes" id="UP000255265"/>
    </source>
</evidence>
<dbReference type="Pfam" id="PF07171">
    <property type="entry name" value="MlrC_C"/>
    <property type="match status" value="1"/>
</dbReference>
<dbReference type="Pfam" id="PF07364">
    <property type="entry name" value="DUF1485"/>
    <property type="match status" value="1"/>
</dbReference>
<sequence length="500" mass="52635">MNVFIAGFQHETNTFAPTLADWAAFEAGSGFPAYRRGPVVIEAYRGKAIPIGGFIEAAERWGWTLTASGWAGANPSAHVTREAFERIAGDIDADLRAALAGPGVDAVYLDLHGAAVAQHLDDPEGELLARIRAVVGPRVPIVASLDLHANVTQAMLTVADALVAYRTYPHVDMKDTGALAATLLERRLARGSRESLAVRRLDFLLPLNAQSTMTAPADAVYDELLHLDAAQGTVLSFAMGFPAADIAECGPVIWAHGEQAQAAVDALFARVDQPRSQWRLDLKTPEAAVTEALALAADVSAPVVIADTQDNPGAGGDSNTTGMLHALLAAGAGRRFPGQVALGLLADPEAAAAAHAAGEGAQIEVQLGRRVPTWGGQFSDEPVRARATVRALRDGHVVLKGPMGMGGEVRLGPCACLEVEGVLVGVCTLKTQMLDRELYRFLGIEPEAMKLLVNKSSVHFRADFAPIASHILVAKAPGPMAADPADLPWTQLPAGMSLRP</sequence>
<evidence type="ECO:0000259" key="3">
    <source>
        <dbReference type="Pfam" id="PF07364"/>
    </source>
</evidence>
<dbReference type="InterPro" id="IPR015995">
    <property type="entry name" value="MlrC_N"/>
</dbReference>
<comment type="function">
    <text evidence="1">Involved in peptidolytic degradation of cyclic heptapeptide hepatotoxin microcystin (MC).</text>
</comment>
<dbReference type="InterPro" id="IPR010799">
    <property type="entry name" value="MlrC_C"/>
</dbReference>
<name>A0A370FLJ7_9BURK</name>